<accession>A0AAN6XB17</accession>
<reference evidence="2" key="2">
    <citation type="submission" date="2023-05" db="EMBL/GenBank/DDBJ databases">
        <authorList>
            <consortium name="Lawrence Berkeley National Laboratory"/>
            <person name="Steindorff A."/>
            <person name="Hensen N."/>
            <person name="Bonometti L."/>
            <person name="Westerberg I."/>
            <person name="Brannstrom I.O."/>
            <person name="Guillou S."/>
            <person name="Cros-Aarteil S."/>
            <person name="Calhoun S."/>
            <person name="Haridas S."/>
            <person name="Kuo A."/>
            <person name="Mondo S."/>
            <person name="Pangilinan J."/>
            <person name="Riley R."/>
            <person name="Labutti K."/>
            <person name="Andreopoulos B."/>
            <person name="Lipzen A."/>
            <person name="Chen C."/>
            <person name="Yanf M."/>
            <person name="Daum C."/>
            <person name="Ng V."/>
            <person name="Clum A."/>
            <person name="Ohm R."/>
            <person name="Martin F."/>
            <person name="Silar P."/>
            <person name="Natvig D."/>
            <person name="Lalanne C."/>
            <person name="Gautier V."/>
            <person name="Ament-Velasquez S.L."/>
            <person name="Kruys A."/>
            <person name="Hutchinson M.I."/>
            <person name="Powell A.J."/>
            <person name="Barry K."/>
            <person name="Miller A.N."/>
            <person name="Grigoriev I.V."/>
            <person name="Debuchy R."/>
            <person name="Gladieux P."/>
            <person name="Thoren M.H."/>
            <person name="Johannesson H."/>
        </authorList>
    </citation>
    <scope>NUCLEOTIDE SEQUENCE</scope>
    <source>
        <strain evidence="2">CBS 315.58</strain>
    </source>
</reference>
<name>A0AAN6XB17_9PEZI</name>
<reference evidence="2" key="1">
    <citation type="journal article" date="2023" name="Mol. Phylogenet. Evol.">
        <title>Genome-scale phylogeny and comparative genomics of the fungal order Sordariales.</title>
        <authorList>
            <person name="Hensen N."/>
            <person name="Bonometti L."/>
            <person name="Westerberg I."/>
            <person name="Brannstrom I.O."/>
            <person name="Guillou S."/>
            <person name="Cros-Aarteil S."/>
            <person name="Calhoun S."/>
            <person name="Haridas S."/>
            <person name="Kuo A."/>
            <person name="Mondo S."/>
            <person name="Pangilinan J."/>
            <person name="Riley R."/>
            <person name="LaButti K."/>
            <person name="Andreopoulos B."/>
            <person name="Lipzen A."/>
            <person name="Chen C."/>
            <person name="Yan M."/>
            <person name="Daum C."/>
            <person name="Ng V."/>
            <person name="Clum A."/>
            <person name="Steindorff A."/>
            <person name="Ohm R.A."/>
            <person name="Martin F."/>
            <person name="Silar P."/>
            <person name="Natvig D.O."/>
            <person name="Lalanne C."/>
            <person name="Gautier V."/>
            <person name="Ament-Velasquez S.L."/>
            <person name="Kruys A."/>
            <person name="Hutchinson M.I."/>
            <person name="Powell A.J."/>
            <person name="Barry K."/>
            <person name="Miller A.N."/>
            <person name="Grigoriev I.V."/>
            <person name="Debuchy R."/>
            <person name="Gladieux P."/>
            <person name="Hiltunen Thoren M."/>
            <person name="Johannesson H."/>
        </authorList>
    </citation>
    <scope>NUCLEOTIDE SEQUENCE</scope>
    <source>
        <strain evidence="2">CBS 315.58</strain>
    </source>
</reference>
<sequence length="175" mass="19361">MMLLTLFLLFPLLGWANDIVLYLGGNCWTGQASVSCRNIDERTCCRASAPFCGVAQCVGCPVYTIVLTYFGSDCSGKSNRWCKIRHLDRKHWGCCVDLGFEDTCAAMWATSSYQTDVDAATSEIACAQPNVMTYVDNGVQREIHIPEGELQNATQLLLANDFEGLKHFADWAGQQ</sequence>
<protein>
    <submittedName>
        <fullName evidence="2">Uncharacterized protein</fullName>
    </submittedName>
</protein>
<organism evidence="2 3">
    <name type="scientific">Triangularia verruculosa</name>
    <dbReference type="NCBI Taxonomy" id="2587418"/>
    <lineage>
        <taxon>Eukaryota</taxon>
        <taxon>Fungi</taxon>
        <taxon>Dikarya</taxon>
        <taxon>Ascomycota</taxon>
        <taxon>Pezizomycotina</taxon>
        <taxon>Sordariomycetes</taxon>
        <taxon>Sordariomycetidae</taxon>
        <taxon>Sordariales</taxon>
        <taxon>Podosporaceae</taxon>
        <taxon>Triangularia</taxon>
    </lineage>
</organism>
<gene>
    <name evidence="2" type="ORF">QBC40DRAFT_351880</name>
</gene>
<dbReference type="EMBL" id="MU863988">
    <property type="protein sequence ID" value="KAK4196291.1"/>
    <property type="molecule type" value="Genomic_DNA"/>
</dbReference>
<dbReference type="AlphaFoldDB" id="A0AAN6XB17"/>
<keyword evidence="1" id="KW-0732">Signal</keyword>
<dbReference type="Proteomes" id="UP001303160">
    <property type="component" value="Unassembled WGS sequence"/>
</dbReference>
<feature type="chain" id="PRO_5042970240" evidence="1">
    <location>
        <begin position="17"/>
        <end position="175"/>
    </location>
</feature>
<evidence type="ECO:0000313" key="3">
    <source>
        <dbReference type="Proteomes" id="UP001303160"/>
    </source>
</evidence>
<comment type="caution">
    <text evidence="2">The sequence shown here is derived from an EMBL/GenBank/DDBJ whole genome shotgun (WGS) entry which is preliminary data.</text>
</comment>
<evidence type="ECO:0000313" key="2">
    <source>
        <dbReference type="EMBL" id="KAK4196291.1"/>
    </source>
</evidence>
<feature type="signal peptide" evidence="1">
    <location>
        <begin position="1"/>
        <end position="16"/>
    </location>
</feature>
<keyword evidence="3" id="KW-1185">Reference proteome</keyword>
<evidence type="ECO:0000256" key="1">
    <source>
        <dbReference type="SAM" id="SignalP"/>
    </source>
</evidence>
<proteinExistence type="predicted"/>